<proteinExistence type="inferred from homology"/>
<evidence type="ECO:0000256" key="4">
    <source>
        <dbReference type="ARBA" id="ARBA00023194"/>
    </source>
</evidence>
<comment type="caution">
    <text evidence="7">The sequence shown here is derived from an EMBL/GenBank/DDBJ whole genome shotgun (WGS) entry which is preliminary data.</text>
</comment>
<organism evidence="7 8">
    <name type="scientific">Streptomyces djakartensis</name>
    <dbReference type="NCBI Taxonomy" id="68193"/>
    <lineage>
        <taxon>Bacteria</taxon>
        <taxon>Bacillati</taxon>
        <taxon>Actinomycetota</taxon>
        <taxon>Actinomycetes</taxon>
        <taxon>Kitasatosporales</taxon>
        <taxon>Streptomycetaceae</taxon>
        <taxon>Streptomyces</taxon>
    </lineage>
</organism>
<keyword evidence="8" id="KW-1185">Reference proteome</keyword>
<evidence type="ECO:0000256" key="3">
    <source>
        <dbReference type="ARBA" id="ARBA00022679"/>
    </source>
</evidence>
<name>A0ABQ3AEU5_9ACTN</name>
<feature type="domain" description="Erythromycin biosynthesis protein CIII-like C-terminal" evidence="5">
    <location>
        <begin position="272"/>
        <end position="414"/>
    </location>
</feature>
<evidence type="ECO:0000259" key="6">
    <source>
        <dbReference type="Pfam" id="PF21036"/>
    </source>
</evidence>
<keyword evidence="3 7" id="KW-0808">Transferase</keyword>
<dbReference type="RefSeq" id="WP_190201150.1">
    <property type="nucleotide sequence ID" value="NZ_BMWE01000024.1"/>
</dbReference>
<comment type="similarity">
    <text evidence="1">Belongs to the glycosyltransferase 28 family.</text>
</comment>
<dbReference type="CDD" id="cd03784">
    <property type="entry name" value="GT1_Gtf-like"/>
    <property type="match status" value="1"/>
</dbReference>
<dbReference type="InterPro" id="IPR010610">
    <property type="entry name" value="EryCIII-like_C"/>
</dbReference>
<evidence type="ECO:0000259" key="5">
    <source>
        <dbReference type="Pfam" id="PF06722"/>
    </source>
</evidence>
<dbReference type="Pfam" id="PF06722">
    <property type="entry name" value="EryCIII-like_C"/>
    <property type="match status" value="1"/>
</dbReference>
<reference evidence="8" key="1">
    <citation type="journal article" date="2019" name="Int. J. Syst. Evol. Microbiol.">
        <title>The Global Catalogue of Microorganisms (GCM) 10K type strain sequencing project: providing services to taxonomists for standard genome sequencing and annotation.</title>
        <authorList>
            <consortium name="The Broad Institute Genomics Platform"/>
            <consortium name="The Broad Institute Genome Sequencing Center for Infectious Disease"/>
            <person name="Wu L."/>
            <person name="Ma J."/>
        </authorList>
    </citation>
    <scope>NUCLEOTIDE SEQUENCE [LARGE SCALE GENOMIC DNA]</scope>
    <source>
        <strain evidence="8">JCM 4957</strain>
    </source>
</reference>
<evidence type="ECO:0000313" key="8">
    <source>
        <dbReference type="Proteomes" id="UP000653308"/>
    </source>
</evidence>
<dbReference type="InterPro" id="IPR002213">
    <property type="entry name" value="UDP_glucos_trans"/>
</dbReference>
<dbReference type="PANTHER" id="PTHR48050">
    <property type="entry name" value="STEROL 3-BETA-GLUCOSYLTRANSFERASE"/>
    <property type="match status" value="1"/>
</dbReference>
<dbReference type="Proteomes" id="UP000653308">
    <property type="component" value="Unassembled WGS sequence"/>
</dbReference>
<protein>
    <submittedName>
        <fullName evidence="7">Glycosyl transferase</fullName>
    </submittedName>
</protein>
<dbReference type="InterPro" id="IPR048284">
    <property type="entry name" value="EryCIII-like_N"/>
</dbReference>
<dbReference type="SUPFAM" id="SSF53756">
    <property type="entry name" value="UDP-Glycosyltransferase/glycogen phosphorylase"/>
    <property type="match status" value="1"/>
</dbReference>
<sequence>MRVLLTSLAHNTHFYSLVPLAWALRAAGHEVRVASPPSLTDVITSAGLAAVPVGDDRPAVELLAEMGSDLVPYNKGLEFTEDGPAQEAGWEYLLGQQTLMSAFCFAPFNGAATMDEVVDFARGWRPDLVVWEPWTYAGPVAARACGAAHARILWGPDAIGRSRRRFLEALREVPAELREDPIAEWLGWTLERYGCAYDERDMLGHWVIDPGPRSTRLDVGQTTVPMRYVPYNGRSVVEPWLLRTPDRPRICLTLGTSARETYGRDAVSFPTLLESLARLDMEVVATLDHSQRERLGRLPDNIVPVDFVPLDALLPSCAAIIHHGGAGTWSTALLHGVPQLLVPSLWDAPLKAQQLQRLSAGFHLPPADLTADALTEAVRAAVEDPSIRAGARRLRAEMLADPTPAGIVPILERLTAEHAGPAGQQEHPAAVV</sequence>
<keyword evidence="4" id="KW-0045">Antibiotic biosynthesis</keyword>
<feature type="domain" description="Erythromycin biosynthesis protein CIII-like N-terminal" evidence="6">
    <location>
        <begin position="22"/>
        <end position="255"/>
    </location>
</feature>
<dbReference type="InterPro" id="IPR030953">
    <property type="entry name" value="Glycosyl_450act"/>
</dbReference>
<dbReference type="EMBL" id="BMWE01000024">
    <property type="protein sequence ID" value="GGY45894.1"/>
    <property type="molecule type" value="Genomic_DNA"/>
</dbReference>
<gene>
    <name evidence="7" type="ORF">GCM10010384_60760</name>
</gene>
<evidence type="ECO:0000256" key="1">
    <source>
        <dbReference type="ARBA" id="ARBA00006962"/>
    </source>
</evidence>
<evidence type="ECO:0000313" key="7">
    <source>
        <dbReference type="EMBL" id="GGY45894.1"/>
    </source>
</evidence>
<keyword evidence="2" id="KW-0328">Glycosyltransferase</keyword>
<dbReference type="InterPro" id="IPR050426">
    <property type="entry name" value="Glycosyltransferase_28"/>
</dbReference>
<evidence type="ECO:0000256" key="2">
    <source>
        <dbReference type="ARBA" id="ARBA00022676"/>
    </source>
</evidence>
<dbReference type="PANTHER" id="PTHR48050:SF13">
    <property type="entry name" value="STEROL 3-BETA-GLUCOSYLTRANSFERASE UGT80A2"/>
    <property type="match status" value="1"/>
</dbReference>
<dbReference type="NCBIfam" id="TIGR04516">
    <property type="entry name" value="glycosyl_450act"/>
    <property type="match status" value="1"/>
</dbReference>
<dbReference type="Pfam" id="PF21036">
    <property type="entry name" value="EryCIII-like_N"/>
    <property type="match status" value="1"/>
</dbReference>
<dbReference type="Gene3D" id="3.40.50.2000">
    <property type="entry name" value="Glycogen Phosphorylase B"/>
    <property type="match status" value="2"/>
</dbReference>
<dbReference type="GO" id="GO:0016740">
    <property type="term" value="F:transferase activity"/>
    <property type="evidence" value="ECO:0007669"/>
    <property type="project" value="UniProtKB-KW"/>
</dbReference>
<accession>A0ABQ3AEU5</accession>